<feature type="transmembrane region" description="Helical" evidence="1">
    <location>
        <begin position="259"/>
        <end position="277"/>
    </location>
</feature>
<comment type="caution">
    <text evidence="3">The sequence shown here is derived from an EMBL/GenBank/DDBJ whole genome shotgun (WGS) entry which is preliminary data.</text>
</comment>
<dbReference type="InterPro" id="IPR013216">
    <property type="entry name" value="Methyltransf_11"/>
</dbReference>
<dbReference type="GO" id="GO:0005743">
    <property type="term" value="C:mitochondrial inner membrane"/>
    <property type="evidence" value="ECO:0007669"/>
    <property type="project" value="TreeGrafter"/>
</dbReference>
<dbReference type="InterPro" id="IPR029063">
    <property type="entry name" value="SAM-dependent_MTases_sf"/>
</dbReference>
<dbReference type="SUPFAM" id="SSF51905">
    <property type="entry name" value="FAD/NAD(P)-binding domain"/>
    <property type="match status" value="1"/>
</dbReference>
<dbReference type="GO" id="GO:0008757">
    <property type="term" value="F:S-adenosylmethionine-dependent methyltransferase activity"/>
    <property type="evidence" value="ECO:0007669"/>
    <property type="project" value="InterPro"/>
</dbReference>
<dbReference type="SUPFAM" id="SSF53335">
    <property type="entry name" value="S-adenosyl-L-methionine-dependent methyltransferases"/>
    <property type="match status" value="1"/>
</dbReference>
<feature type="transmembrane region" description="Helical" evidence="1">
    <location>
        <begin position="65"/>
        <end position="87"/>
    </location>
</feature>
<name>A0AAD3CIG8_9STRA</name>
<keyword evidence="1" id="KW-0812">Transmembrane</keyword>
<feature type="transmembrane region" description="Helical" evidence="1">
    <location>
        <begin position="20"/>
        <end position="39"/>
    </location>
</feature>
<dbReference type="AlphaFoldDB" id="A0AAD3CIG8"/>
<reference evidence="3 4" key="1">
    <citation type="journal article" date="2021" name="Sci. Rep.">
        <title>The genome of the diatom Chaetoceros tenuissimus carries an ancient integrated fragment of an extant virus.</title>
        <authorList>
            <person name="Hongo Y."/>
            <person name="Kimura K."/>
            <person name="Takaki Y."/>
            <person name="Yoshida Y."/>
            <person name="Baba S."/>
            <person name="Kobayashi G."/>
            <person name="Nagasaki K."/>
            <person name="Hano T."/>
            <person name="Tomaru Y."/>
        </authorList>
    </citation>
    <scope>NUCLEOTIDE SEQUENCE [LARGE SCALE GENOMIC DNA]</scope>
    <source>
        <strain evidence="3 4">NIES-3715</strain>
    </source>
</reference>
<dbReference type="Pfam" id="PF08241">
    <property type="entry name" value="Methyltransf_11"/>
    <property type="match status" value="1"/>
</dbReference>
<feature type="transmembrane region" description="Helical" evidence="1">
    <location>
        <begin position="108"/>
        <end position="127"/>
    </location>
</feature>
<dbReference type="PANTHER" id="PTHR42923:SF3">
    <property type="entry name" value="PROTOPORPHYRINOGEN OXIDASE"/>
    <property type="match status" value="1"/>
</dbReference>
<dbReference type="GO" id="GO:0006783">
    <property type="term" value="P:heme biosynthetic process"/>
    <property type="evidence" value="ECO:0007669"/>
    <property type="project" value="TreeGrafter"/>
</dbReference>
<proteinExistence type="predicted"/>
<feature type="domain" description="Methyltransferase type 11" evidence="2">
    <location>
        <begin position="422"/>
        <end position="518"/>
    </location>
</feature>
<accession>A0AAD3CIG8</accession>
<gene>
    <name evidence="3" type="ORF">CTEN210_02940</name>
</gene>
<keyword evidence="1" id="KW-1133">Transmembrane helix</keyword>
<dbReference type="Gene3D" id="3.50.50.60">
    <property type="entry name" value="FAD/NAD(P)-binding domain"/>
    <property type="match status" value="1"/>
</dbReference>
<evidence type="ECO:0000313" key="4">
    <source>
        <dbReference type="Proteomes" id="UP001054902"/>
    </source>
</evidence>
<dbReference type="GO" id="GO:0004729">
    <property type="term" value="F:oxygen-dependent protoporphyrinogen oxidase activity"/>
    <property type="evidence" value="ECO:0007669"/>
    <property type="project" value="TreeGrafter"/>
</dbReference>
<organism evidence="3 4">
    <name type="scientific">Chaetoceros tenuissimus</name>
    <dbReference type="NCBI Taxonomy" id="426638"/>
    <lineage>
        <taxon>Eukaryota</taxon>
        <taxon>Sar</taxon>
        <taxon>Stramenopiles</taxon>
        <taxon>Ochrophyta</taxon>
        <taxon>Bacillariophyta</taxon>
        <taxon>Coscinodiscophyceae</taxon>
        <taxon>Chaetocerotophycidae</taxon>
        <taxon>Chaetocerotales</taxon>
        <taxon>Chaetocerotaceae</taxon>
        <taxon>Chaetoceros</taxon>
    </lineage>
</organism>
<evidence type="ECO:0000256" key="1">
    <source>
        <dbReference type="SAM" id="Phobius"/>
    </source>
</evidence>
<dbReference type="EMBL" id="BLLK01000022">
    <property type="protein sequence ID" value="GFH46466.1"/>
    <property type="molecule type" value="Genomic_DNA"/>
</dbReference>
<evidence type="ECO:0000259" key="2">
    <source>
        <dbReference type="Pfam" id="PF08241"/>
    </source>
</evidence>
<protein>
    <recommendedName>
        <fullName evidence="2">Methyltransferase type 11 domain-containing protein</fullName>
    </recommendedName>
</protein>
<feature type="transmembrane region" description="Helical" evidence="1">
    <location>
        <begin position="225"/>
        <end position="247"/>
    </location>
</feature>
<dbReference type="PANTHER" id="PTHR42923">
    <property type="entry name" value="PROTOPORPHYRINOGEN OXIDASE"/>
    <property type="match status" value="1"/>
</dbReference>
<dbReference type="Proteomes" id="UP001054902">
    <property type="component" value="Unassembled WGS sequence"/>
</dbReference>
<sequence length="1056" mass="119224">MDTTTSTLQDFWTMLQDGRVKIYLTVLAIAIWRCTHIYYKSIDQAHAKLDKKSNTTSKTTLLQKIVPFSLSLAIIGITWFYIFRFILTNQYTSESYFDDAYKDVLRNHYFTSTQLLTWAIVSVIWVSSDHLTKRFDDLDTTSSGIPFLFYGFLGAMGASFVLWIPKRSIENEILREKCERTMIPIVFAMTSILAFYCILNIGPCANDDGDFCTEDNGFGSFRDSFHFYLHGLHYVLLLPIAVTCTILPAKKQPKLDATLLYGALGLVISIWHMYQMANERDGSGSLYQVLETDCQKSIHIDLICCSVLTIYAIYHDSLTEDHYVKALSRASMAALMMPIISPAAVLSFHLFSKHFPATHMYLVGKAQRYLTAIRNKTSGKEESGWCNLGLWTENVKSHDAACENLSLALGKEADLNSADGVLSCGCGTGKEIDFFYSKFNLKHITGVDPNIHIDASSFDIQNVRKVRASIEDLISDLKFRPNLFNKILALDNIYHYTNKKGFLQHCEKILPGGGKLAFTDIIWKPNGGSYSPPLYAKILLSAMGVKSKVMTEAEYKNYLASVGFINVSVKRIGKDVYSGWKGYLPDFLLQHLDYCMIVANKPDNNKLSKDLRKKKVAVIGSGMAGCASAYAVYTASICNDIEVTIYESSDRPGLAGNTRKVGDQLVDVPARMAAIGYYKKYLELVKSLGIEYEVVYTDCIFHGGDGNGGYVKYIYERSGVLNFFKSIFQGGIGNLYRIALAFSSIPQSMVDIITLDKDHYSFGDWLGSYLKPTNTSFNPNAAEVINSKREQEWYFTNYAGHRNGFLYMAMGSFGWMLSCSYKQLLNCPAKILLPYIHDLGLTKYMGVFKKASVVRIQPSIKALEHALLYGINIECNSSISNLDESKTINGIRYDAVICATEASAVSKVVKGCSDTFQNFIYHPSIIYLHKDEALLPSQKEDWRTWEVRMEPEEQDEPQLTFWLNRYYDHIQFEGNVFQTWAPLNDPEPKKIIDRFYMSRVIHTNRSKELVECIQDEQGKRGFYYAGSYAVYGMGLLEEAVKSGQLAAKEAVQDLCY</sequence>
<feature type="transmembrane region" description="Helical" evidence="1">
    <location>
        <begin position="297"/>
        <end position="314"/>
    </location>
</feature>
<dbReference type="Gene3D" id="3.40.50.150">
    <property type="entry name" value="Vaccinia Virus protein VP39"/>
    <property type="match status" value="1"/>
</dbReference>
<dbReference type="Pfam" id="PF13450">
    <property type="entry name" value="NAD_binding_8"/>
    <property type="match status" value="1"/>
</dbReference>
<feature type="transmembrane region" description="Helical" evidence="1">
    <location>
        <begin position="147"/>
        <end position="164"/>
    </location>
</feature>
<keyword evidence="1" id="KW-0472">Membrane</keyword>
<feature type="transmembrane region" description="Helical" evidence="1">
    <location>
        <begin position="326"/>
        <end position="351"/>
    </location>
</feature>
<keyword evidence="4" id="KW-1185">Reference proteome</keyword>
<feature type="transmembrane region" description="Helical" evidence="1">
    <location>
        <begin position="185"/>
        <end position="205"/>
    </location>
</feature>
<dbReference type="CDD" id="cd02440">
    <property type="entry name" value="AdoMet_MTases"/>
    <property type="match status" value="1"/>
</dbReference>
<dbReference type="InterPro" id="IPR050464">
    <property type="entry name" value="Zeta_carotene_desat/Oxidored"/>
</dbReference>
<evidence type="ECO:0000313" key="3">
    <source>
        <dbReference type="EMBL" id="GFH46466.1"/>
    </source>
</evidence>
<dbReference type="InterPro" id="IPR036188">
    <property type="entry name" value="FAD/NAD-bd_sf"/>
</dbReference>